<dbReference type="PANTHER" id="PTHR46354">
    <property type="entry name" value="DOG1 DOMAIN-CONTAINING PROTEIN"/>
    <property type="match status" value="1"/>
</dbReference>
<feature type="compositionally biased region" description="Polar residues" evidence="1">
    <location>
        <begin position="296"/>
        <end position="316"/>
    </location>
</feature>
<sequence>MMSSSVTINGQAMINGTAAECETFHKFFEFWIGEQNQQLQELISASKQHEQSPQPQQGRNTQVETDQQTVEEKILHPLLERVIKHYEYYYRAKSKWAKNDVLSMFKPTWRSSLEDAFLWIGGWRPSMAFHLLYSKSGLQFEAKFAEFIQGLSTGDLGDLTSSQLNLVNELQREIIREEKELTEKLAKQQERVADPTMVELAHVVTELLMEREVGRVMDEGRVDATLAPKEEGLVEILQRADDLRLKTLKQVLNILTRIQCVHFLIAAAELHLRCHEWGKIRDEKNHRLHHHGHGEPQSSTFSSEFSTMQVPQSLVN</sequence>
<dbReference type="EMBL" id="JBJXBP010000002">
    <property type="protein sequence ID" value="KAL3844787.1"/>
    <property type="molecule type" value="Genomic_DNA"/>
</dbReference>
<feature type="domain" description="DOG1" evidence="2">
    <location>
        <begin position="21"/>
        <end position="284"/>
    </location>
</feature>
<reference evidence="3 4" key="1">
    <citation type="submission" date="2024-12" db="EMBL/GenBank/DDBJ databases">
        <title>The unique morphological basis and parallel evolutionary history of personate flowers in Penstemon.</title>
        <authorList>
            <person name="Depatie T.H."/>
            <person name="Wessinger C.A."/>
        </authorList>
    </citation>
    <scope>NUCLEOTIDE SEQUENCE [LARGE SCALE GENOMIC DNA]</scope>
    <source>
        <strain evidence="3">WTNN_2</strain>
        <tissue evidence="3">Leaf</tissue>
    </source>
</reference>
<gene>
    <name evidence="3" type="ORF">ACJIZ3_002190</name>
</gene>
<feature type="region of interest" description="Disordered" evidence="1">
    <location>
        <begin position="45"/>
        <end position="67"/>
    </location>
</feature>
<dbReference type="InterPro" id="IPR051886">
    <property type="entry name" value="Seed_Dev/Stress_Resp_Reg"/>
</dbReference>
<comment type="caution">
    <text evidence="3">The sequence shown here is derived from an EMBL/GenBank/DDBJ whole genome shotgun (WGS) entry which is preliminary data.</text>
</comment>
<dbReference type="PROSITE" id="PS51806">
    <property type="entry name" value="DOG1"/>
    <property type="match status" value="1"/>
</dbReference>
<dbReference type="AlphaFoldDB" id="A0ABD3U5T3"/>
<accession>A0ABD3U5T3</accession>
<dbReference type="InterPro" id="IPR025422">
    <property type="entry name" value="TGA_domain"/>
</dbReference>
<evidence type="ECO:0000256" key="1">
    <source>
        <dbReference type="SAM" id="MobiDB-lite"/>
    </source>
</evidence>
<dbReference type="Pfam" id="PF14144">
    <property type="entry name" value="DOG1"/>
    <property type="match status" value="1"/>
</dbReference>
<evidence type="ECO:0000313" key="4">
    <source>
        <dbReference type="Proteomes" id="UP001634393"/>
    </source>
</evidence>
<dbReference type="Proteomes" id="UP001634393">
    <property type="component" value="Unassembled WGS sequence"/>
</dbReference>
<name>A0ABD3U5T3_9LAMI</name>
<dbReference type="PANTHER" id="PTHR46354:SF4">
    <property type="entry name" value="PROTEIN DOG1-LIKE 3"/>
    <property type="match status" value="1"/>
</dbReference>
<evidence type="ECO:0000259" key="2">
    <source>
        <dbReference type="PROSITE" id="PS51806"/>
    </source>
</evidence>
<evidence type="ECO:0000313" key="3">
    <source>
        <dbReference type="EMBL" id="KAL3844787.1"/>
    </source>
</evidence>
<keyword evidence="4" id="KW-1185">Reference proteome</keyword>
<protein>
    <recommendedName>
        <fullName evidence="2">DOG1 domain-containing protein</fullName>
    </recommendedName>
</protein>
<feature type="region of interest" description="Disordered" evidence="1">
    <location>
        <begin position="287"/>
        <end position="316"/>
    </location>
</feature>
<proteinExistence type="predicted"/>
<organism evidence="3 4">
    <name type="scientific">Penstemon smallii</name>
    <dbReference type="NCBI Taxonomy" id="265156"/>
    <lineage>
        <taxon>Eukaryota</taxon>
        <taxon>Viridiplantae</taxon>
        <taxon>Streptophyta</taxon>
        <taxon>Embryophyta</taxon>
        <taxon>Tracheophyta</taxon>
        <taxon>Spermatophyta</taxon>
        <taxon>Magnoliopsida</taxon>
        <taxon>eudicotyledons</taxon>
        <taxon>Gunneridae</taxon>
        <taxon>Pentapetalae</taxon>
        <taxon>asterids</taxon>
        <taxon>lamiids</taxon>
        <taxon>Lamiales</taxon>
        <taxon>Plantaginaceae</taxon>
        <taxon>Cheloneae</taxon>
        <taxon>Penstemon</taxon>
    </lineage>
</organism>